<dbReference type="OrthoDB" id="1449127at2"/>
<reference evidence="1 2" key="1">
    <citation type="submission" date="2018-05" db="EMBL/GenBank/DDBJ databases">
        <title>Flavobacterium sp. strain IMCC34758, incomplete genome.</title>
        <authorList>
            <person name="Joung Y."/>
        </authorList>
    </citation>
    <scope>NUCLEOTIDE SEQUENCE [LARGE SCALE GENOMIC DNA]</scope>
    <source>
        <strain evidence="1 2">IMCC34758</strain>
    </source>
</reference>
<keyword evidence="2" id="KW-1185">Reference proteome</keyword>
<dbReference type="RefSeq" id="WP_110348480.1">
    <property type="nucleotide sequence ID" value="NZ_QJHL01000006.1"/>
</dbReference>
<dbReference type="InterPro" id="IPR024422">
    <property type="entry name" value="Protein_unknown_function_OB"/>
</dbReference>
<evidence type="ECO:0000313" key="1">
    <source>
        <dbReference type="EMBL" id="PXY43403.1"/>
    </source>
</evidence>
<comment type="caution">
    <text evidence="1">The sequence shown here is derived from an EMBL/GenBank/DDBJ whole genome shotgun (WGS) entry which is preliminary data.</text>
</comment>
<gene>
    <name evidence="1" type="ORF">DMB68_20380</name>
</gene>
<name>A0A2V4BZV7_9FLAO</name>
<organism evidence="1 2">
    <name type="scientific">Flavobacterium hydrophilum</name>
    <dbReference type="NCBI Taxonomy" id="2211445"/>
    <lineage>
        <taxon>Bacteria</taxon>
        <taxon>Pseudomonadati</taxon>
        <taxon>Bacteroidota</taxon>
        <taxon>Flavobacteriia</taxon>
        <taxon>Flavobacteriales</taxon>
        <taxon>Flavobacteriaceae</taxon>
        <taxon>Flavobacterium</taxon>
    </lineage>
</organism>
<dbReference type="EMBL" id="QJHL01000006">
    <property type="protein sequence ID" value="PXY43403.1"/>
    <property type="molecule type" value="Genomic_DNA"/>
</dbReference>
<dbReference type="AlphaFoldDB" id="A0A2V4BZV7"/>
<evidence type="ECO:0008006" key="3">
    <source>
        <dbReference type="Google" id="ProtNLM"/>
    </source>
</evidence>
<evidence type="ECO:0000313" key="2">
    <source>
        <dbReference type="Proteomes" id="UP000247681"/>
    </source>
</evidence>
<accession>A0A2V4BZV7</accession>
<dbReference type="Pfam" id="PF12869">
    <property type="entry name" value="tRNA_anti-like"/>
    <property type="match status" value="1"/>
</dbReference>
<sequence length="129" mass="14343">MKRKIIATALIITVFGVFGYCYVWYGGARNVSSEEAVFNVSSKSIIAEFDSDIDKSNTKYLEKAIAVKGIVSKITQKQVIIDNTIVCDLKESDSSIKKDQQLTLKGRVVGYDDLMGEIKLDECSVVYND</sequence>
<proteinExistence type="predicted"/>
<protein>
    <recommendedName>
        <fullName evidence="3">tRNA_anti-like</fullName>
    </recommendedName>
</protein>
<dbReference type="Proteomes" id="UP000247681">
    <property type="component" value="Unassembled WGS sequence"/>
</dbReference>